<dbReference type="AlphaFoldDB" id="A0A5B7JKQ9"/>
<evidence type="ECO:0000313" key="1">
    <source>
        <dbReference type="EMBL" id="MPC95439.1"/>
    </source>
</evidence>
<gene>
    <name evidence="1" type="ORF">E2C01_090652</name>
</gene>
<protein>
    <submittedName>
        <fullName evidence="1">Uncharacterized protein</fullName>
    </submittedName>
</protein>
<reference evidence="1 2" key="1">
    <citation type="submission" date="2019-05" db="EMBL/GenBank/DDBJ databases">
        <title>Another draft genome of Portunus trituberculatus and its Hox gene families provides insights of decapod evolution.</title>
        <authorList>
            <person name="Jeong J.-H."/>
            <person name="Song I."/>
            <person name="Kim S."/>
            <person name="Choi T."/>
            <person name="Kim D."/>
            <person name="Ryu S."/>
            <person name="Kim W."/>
        </authorList>
    </citation>
    <scope>NUCLEOTIDE SEQUENCE [LARGE SCALE GENOMIC DNA]</scope>
    <source>
        <tissue evidence="1">Muscle</tissue>
    </source>
</reference>
<accession>A0A5B7JKQ9</accession>
<sequence length="108" mass="11836">MPAASCLPHDAYLLMAIVPCGRPFRVPWRHPDSAFLYLPIPPNEPRSLSITGPEKFTLQHMTIQTLLASRSHVASLEPRLPALYLPINARLIVPPHLALPQSASACPA</sequence>
<name>A0A5B7JKQ9_PORTR</name>
<proteinExistence type="predicted"/>
<comment type="caution">
    <text evidence="1">The sequence shown here is derived from an EMBL/GenBank/DDBJ whole genome shotgun (WGS) entry which is preliminary data.</text>
</comment>
<dbReference type="EMBL" id="VSRR010102243">
    <property type="protein sequence ID" value="MPC95439.1"/>
    <property type="molecule type" value="Genomic_DNA"/>
</dbReference>
<dbReference type="Proteomes" id="UP000324222">
    <property type="component" value="Unassembled WGS sequence"/>
</dbReference>
<organism evidence="1 2">
    <name type="scientific">Portunus trituberculatus</name>
    <name type="common">Swimming crab</name>
    <name type="synonym">Neptunus trituberculatus</name>
    <dbReference type="NCBI Taxonomy" id="210409"/>
    <lineage>
        <taxon>Eukaryota</taxon>
        <taxon>Metazoa</taxon>
        <taxon>Ecdysozoa</taxon>
        <taxon>Arthropoda</taxon>
        <taxon>Crustacea</taxon>
        <taxon>Multicrustacea</taxon>
        <taxon>Malacostraca</taxon>
        <taxon>Eumalacostraca</taxon>
        <taxon>Eucarida</taxon>
        <taxon>Decapoda</taxon>
        <taxon>Pleocyemata</taxon>
        <taxon>Brachyura</taxon>
        <taxon>Eubrachyura</taxon>
        <taxon>Portunoidea</taxon>
        <taxon>Portunidae</taxon>
        <taxon>Portuninae</taxon>
        <taxon>Portunus</taxon>
    </lineage>
</organism>
<evidence type="ECO:0000313" key="2">
    <source>
        <dbReference type="Proteomes" id="UP000324222"/>
    </source>
</evidence>
<keyword evidence="2" id="KW-1185">Reference proteome</keyword>